<dbReference type="PROSITE" id="PS01131">
    <property type="entry name" value="RRNA_A_DIMETH"/>
    <property type="match status" value="1"/>
</dbReference>
<evidence type="ECO:0000313" key="7">
    <source>
        <dbReference type="Proteomes" id="UP000324738"/>
    </source>
</evidence>
<dbReference type="CDD" id="cd02440">
    <property type="entry name" value="AdoMet_MTases"/>
    <property type="match status" value="1"/>
</dbReference>
<reference evidence="6 7" key="1">
    <citation type="submission" date="2019-08" db="EMBL/GenBank/DDBJ databases">
        <title>Aureimonas fodiniaquatilis sp. nov., isolated from a coal mine wastewater.</title>
        <authorList>
            <person name="Kim W."/>
        </authorList>
    </citation>
    <scope>NUCLEOTIDE SEQUENCE [LARGE SCALE GENOMIC DNA]</scope>
    <source>
        <strain evidence="6 7">CAU 1482</strain>
    </source>
</reference>
<dbReference type="InterPro" id="IPR020596">
    <property type="entry name" value="rRNA_Ade_Mease_Trfase_CS"/>
</dbReference>
<evidence type="ECO:0000259" key="5">
    <source>
        <dbReference type="SMART" id="SM00650"/>
    </source>
</evidence>
<organism evidence="6 7">
    <name type="scientific">Aureimonas fodinaquatilis</name>
    <dbReference type="NCBI Taxonomy" id="2565783"/>
    <lineage>
        <taxon>Bacteria</taxon>
        <taxon>Pseudomonadati</taxon>
        <taxon>Pseudomonadota</taxon>
        <taxon>Alphaproteobacteria</taxon>
        <taxon>Hyphomicrobiales</taxon>
        <taxon>Aurantimonadaceae</taxon>
        <taxon>Aureimonas</taxon>
    </lineage>
</organism>
<dbReference type="OrthoDB" id="9805585at2"/>
<evidence type="ECO:0000256" key="1">
    <source>
        <dbReference type="ARBA" id="ARBA00022603"/>
    </source>
</evidence>
<evidence type="ECO:0000256" key="3">
    <source>
        <dbReference type="ARBA" id="ARBA00022691"/>
    </source>
</evidence>
<keyword evidence="2 6" id="KW-0808">Transferase</keyword>
<accession>A0A5B0DSE8</accession>
<gene>
    <name evidence="6" type="ORF">FPY71_16500</name>
</gene>
<dbReference type="InterPro" id="IPR029063">
    <property type="entry name" value="SAM-dependent_MTases_sf"/>
</dbReference>
<dbReference type="Proteomes" id="UP000324738">
    <property type="component" value="Unassembled WGS sequence"/>
</dbReference>
<dbReference type="Gene3D" id="3.40.50.150">
    <property type="entry name" value="Vaccinia Virus protein VP39"/>
    <property type="match status" value="1"/>
</dbReference>
<dbReference type="InterPro" id="IPR001737">
    <property type="entry name" value="KsgA/Erm"/>
</dbReference>
<keyword evidence="4" id="KW-0694">RNA-binding</keyword>
<dbReference type="Pfam" id="PF00398">
    <property type="entry name" value="RrnaAD"/>
    <property type="match status" value="1"/>
</dbReference>
<name>A0A5B0DSE8_9HYPH</name>
<comment type="caution">
    <text evidence="6">The sequence shown here is derived from an EMBL/GenBank/DDBJ whole genome shotgun (WGS) entry which is preliminary data.</text>
</comment>
<dbReference type="InterPro" id="IPR020598">
    <property type="entry name" value="rRNA_Ade_methylase_Trfase_N"/>
</dbReference>
<proteinExistence type="predicted"/>
<protein>
    <submittedName>
        <fullName evidence="6">Methyltransferase domain-containing protein</fullName>
    </submittedName>
</protein>
<dbReference type="GO" id="GO:0000179">
    <property type="term" value="F:rRNA (adenine-N6,N6-)-dimethyltransferase activity"/>
    <property type="evidence" value="ECO:0007669"/>
    <property type="project" value="InterPro"/>
</dbReference>
<dbReference type="EMBL" id="VTWH01000005">
    <property type="protein sequence ID" value="KAA0968490.1"/>
    <property type="molecule type" value="Genomic_DNA"/>
</dbReference>
<keyword evidence="7" id="KW-1185">Reference proteome</keyword>
<feature type="domain" description="Ribosomal RNA adenine methylase transferase N-terminal" evidence="5">
    <location>
        <begin position="35"/>
        <end position="175"/>
    </location>
</feature>
<evidence type="ECO:0000313" key="6">
    <source>
        <dbReference type="EMBL" id="KAA0968490.1"/>
    </source>
</evidence>
<dbReference type="SMART" id="SM00650">
    <property type="entry name" value="rADc"/>
    <property type="match status" value="1"/>
</dbReference>
<keyword evidence="1 6" id="KW-0489">Methyltransferase</keyword>
<dbReference type="RefSeq" id="WP_149301439.1">
    <property type="nucleotide sequence ID" value="NZ_VTWH01000005.1"/>
</dbReference>
<evidence type="ECO:0000256" key="2">
    <source>
        <dbReference type="ARBA" id="ARBA00022679"/>
    </source>
</evidence>
<evidence type="ECO:0000256" key="4">
    <source>
        <dbReference type="ARBA" id="ARBA00022884"/>
    </source>
</evidence>
<keyword evidence="3" id="KW-0949">S-adenosyl-L-methionine</keyword>
<sequence length="196" mass="21754">MSEMQKTRGDWAKFFGTWLRHPVKMGAVAASSDEYCDEMVSHSTIDLPGRILELGPGLGAVTKALLRAGVDPARIVSIEYDADFAKALKQRFPGITVINGDGFDLDATLGDGGAEKFATILFAIPIVNMKQAERQALLQRYFTRMTPGGKLTQLSYLWKPPVKPVSGFFDVTCSRVIWNNIPPARVWIYSRDNTNR</sequence>
<dbReference type="SUPFAM" id="SSF53335">
    <property type="entry name" value="S-adenosyl-L-methionine-dependent methyltransferases"/>
    <property type="match status" value="1"/>
</dbReference>
<dbReference type="AlphaFoldDB" id="A0A5B0DSE8"/>
<dbReference type="GO" id="GO:0003723">
    <property type="term" value="F:RNA binding"/>
    <property type="evidence" value="ECO:0007669"/>
    <property type="project" value="UniProtKB-KW"/>
</dbReference>